<keyword evidence="6" id="KW-0851">Voltage-gated channel</keyword>
<dbReference type="EMBL" id="JADEXQ010000016">
    <property type="protein sequence ID" value="MBE9029466.1"/>
    <property type="molecule type" value="Genomic_DNA"/>
</dbReference>
<keyword evidence="5" id="KW-0631">Potassium channel</keyword>
<dbReference type="GO" id="GO:0005249">
    <property type="term" value="F:voltage-gated potassium channel activity"/>
    <property type="evidence" value="ECO:0007669"/>
    <property type="project" value="InterPro"/>
</dbReference>
<dbReference type="PANTHER" id="PTHR11537">
    <property type="entry name" value="VOLTAGE-GATED POTASSIUM CHANNEL"/>
    <property type="match status" value="1"/>
</dbReference>
<dbReference type="Gene3D" id="1.20.120.350">
    <property type="entry name" value="Voltage-gated potassium channels. Chain C"/>
    <property type="match status" value="1"/>
</dbReference>
<dbReference type="Proteomes" id="UP000625316">
    <property type="component" value="Unassembled WGS sequence"/>
</dbReference>
<evidence type="ECO:0000259" key="13">
    <source>
        <dbReference type="Pfam" id="PF00520"/>
    </source>
</evidence>
<evidence type="ECO:0000256" key="6">
    <source>
        <dbReference type="ARBA" id="ARBA00022882"/>
    </source>
</evidence>
<dbReference type="Pfam" id="PF00520">
    <property type="entry name" value="Ion_trans"/>
    <property type="match status" value="1"/>
</dbReference>
<proteinExistence type="predicted"/>
<dbReference type="Gene3D" id="1.10.287.70">
    <property type="match status" value="1"/>
</dbReference>
<keyword evidence="7" id="KW-0630">Potassium</keyword>
<keyword evidence="2" id="KW-0813">Transport</keyword>
<evidence type="ECO:0000256" key="9">
    <source>
        <dbReference type="ARBA" id="ARBA00023065"/>
    </source>
</evidence>
<dbReference type="GO" id="GO:0001508">
    <property type="term" value="P:action potential"/>
    <property type="evidence" value="ECO:0007669"/>
    <property type="project" value="TreeGrafter"/>
</dbReference>
<evidence type="ECO:0000256" key="2">
    <source>
        <dbReference type="ARBA" id="ARBA00022448"/>
    </source>
</evidence>
<feature type="transmembrane region" description="Helical" evidence="12">
    <location>
        <begin position="55"/>
        <end position="73"/>
    </location>
</feature>
<feature type="domain" description="Ion transport" evidence="13">
    <location>
        <begin position="24"/>
        <end position="216"/>
    </location>
</feature>
<dbReference type="RefSeq" id="WP_264324284.1">
    <property type="nucleotide sequence ID" value="NZ_JADEXQ010000016.1"/>
</dbReference>
<name>A0A928VIY9_9CYAN</name>
<keyword evidence="15" id="KW-1185">Reference proteome</keyword>
<dbReference type="InterPro" id="IPR028325">
    <property type="entry name" value="VG_K_chnl"/>
</dbReference>
<dbReference type="PRINTS" id="PR00169">
    <property type="entry name" value="KCHANNEL"/>
</dbReference>
<comment type="caution">
    <text evidence="14">The sequence shown here is derived from an EMBL/GenBank/DDBJ whole genome shotgun (WGS) entry which is preliminary data.</text>
</comment>
<dbReference type="PANTHER" id="PTHR11537:SF254">
    <property type="entry name" value="POTASSIUM VOLTAGE-GATED CHANNEL PROTEIN SHAB"/>
    <property type="match status" value="1"/>
</dbReference>
<keyword evidence="11" id="KW-0407">Ion channel</keyword>
<evidence type="ECO:0000256" key="7">
    <source>
        <dbReference type="ARBA" id="ARBA00022958"/>
    </source>
</evidence>
<feature type="transmembrane region" description="Helical" evidence="12">
    <location>
        <begin position="25"/>
        <end position="43"/>
    </location>
</feature>
<dbReference type="InterPro" id="IPR027359">
    <property type="entry name" value="Volt_channel_dom_sf"/>
</dbReference>
<evidence type="ECO:0000256" key="12">
    <source>
        <dbReference type="SAM" id="Phobius"/>
    </source>
</evidence>
<keyword evidence="8 12" id="KW-1133">Transmembrane helix</keyword>
<evidence type="ECO:0000256" key="1">
    <source>
        <dbReference type="ARBA" id="ARBA00004141"/>
    </source>
</evidence>
<evidence type="ECO:0000256" key="8">
    <source>
        <dbReference type="ARBA" id="ARBA00022989"/>
    </source>
</evidence>
<evidence type="ECO:0000256" key="3">
    <source>
        <dbReference type="ARBA" id="ARBA00022538"/>
    </source>
</evidence>
<keyword evidence="4 12" id="KW-0812">Transmembrane</keyword>
<evidence type="ECO:0000256" key="11">
    <source>
        <dbReference type="ARBA" id="ARBA00023303"/>
    </source>
</evidence>
<feature type="transmembrane region" description="Helical" evidence="12">
    <location>
        <begin position="202"/>
        <end position="223"/>
    </location>
</feature>
<protein>
    <submittedName>
        <fullName evidence="14">Ion transporter</fullName>
    </submittedName>
</protein>
<keyword evidence="3" id="KW-0633">Potassium transport</keyword>
<organism evidence="14 15">
    <name type="scientific">Romeriopsis navalis LEGE 11480</name>
    <dbReference type="NCBI Taxonomy" id="2777977"/>
    <lineage>
        <taxon>Bacteria</taxon>
        <taxon>Bacillati</taxon>
        <taxon>Cyanobacteriota</taxon>
        <taxon>Cyanophyceae</taxon>
        <taxon>Leptolyngbyales</taxon>
        <taxon>Leptolyngbyaceae</taxon>
        <taxon>Romeriopsis</taxon>
        <taxon>Romeriopsis navalis</taxon>
    </lineage>
</organism>
<evidence type="ECO:0000256" key="4">
    <source>
        <dbReference type="ARBA" id="ARBA00022692"/>
    </source>
</evidence>
<reference evidence="14" key="1">
    <citation type="submission" date="2020-10" db="EMBL/GenBank/DDBJ databases">
        <authorList>
            <person name="Castelo-Branco R."/>
            <person name="Eusebio N."/>
            <person name="Adriana R."/>
            <person name="Vieira A."/>
            <person name="Brugerolle De Fraissinette N."/>
            <person name="Rezende De Castro R."/>
            <person name="Schneider M.P."/>
            <person name="Vasconcelos V."/>
            <person name="Leao P.N."/>
        </authorList>
    </citation>
    <scope>NUCLEOTIDE SEQUENCE</scope>
    <source>
        <strain evidence="14">LEGE 11480</strain>
    </source>
</reference>
<dbReference type="AlphaFoldDB" id="A0A928VIY9"/>
<dbReference type="GO" id="GO:0008076">
    <property type="term" value="C:voltage-gated potassium channel complex"/>
    <property type="evidence" value="ECO:0007669"/>
    <property type="project" value="InterPro"/>
</dbReference>
<evidence type="ECO:0000256" key="5">
    <source>
        <dbReference type="ARBA" id="ARBA00022826"/>
    </source>
</evidence>
<sequence>MAVPAAFREKLAFYFDDFDTATGRVINFLITGLILASCGIFVAQTYLLPTTIQSWLSWFDNGIFVVFTLEYLLRLWAAPKRTQHFLKLSSLIDLVVLLPFLLGTTTLGFLRIFRWLRILRLIRFFEQQTLFGVNREDGVIAVRILFTIFAIIFVYSGLIYQVEHGINPEQFGTFLDAVYYAVSSISTAGFGDINPISQLGRLLSILMMLTGLVLIPWQLGDLFKRFVKDRDRQQITCAHCTLSLHDHDARYCKACGNQLNLPKPQPQSHELPVSNRTFT</sequence>
<gene>
    <name evidence="14" type="ORF">IQ266_06775</name>
</gene>
<comment type="subcellular location">
    <subcellularLocation>
        <location evidence="1">Membrane</location>
        <topology evidence="1">Multi-pass membrane protein</topology>
    </subcellularLocation>
</comment>
<keyword evidence="9" id="KW-0406">Ion transport</keyword>
<evidence type="ECO:0000256" key="10">
    <source>
        <dbReference type="ARBA" id="ARBA00023136"/>
    </source>
</evidence>
<dbReference type="SUPFAM" id="SSF81324">
    <property type="entry name" value="Voltage-gated potassium channels"/>
    <property type="match status" value="1"/>
</dbReference>
<dbReference type="InterPro" id="IPR005821">
    <property type="entry name" value="Ion_trans_dom"/>
</dbReference>
<accession>A0A928VIY9</accession>
<evidence type="ECO:0000313" key="14">
    <source>
        <dbReference type="EMBL" id="MBE9029466.1"/>
    </source>
</evidence>
<feature type="transmembrane region" description="Helical" evidence="12">
    <location>
        <begin position="94"/>
        <end position="113"/>
    </location>
</feature>
<keyword evidence="10 12" id="KW-0472">Membrane</keyword>
<evidence type="ECO:0000313" key="15">
    <source>
        <dbReference type="Proteomes" id="UP000625316"/>
    </source>
</evidence>
<feature type="transmembrane region" description="Helical" evidence="12">
    <location>
        <begin position="140"/>
        <end position="159"/>
    </location>
</feature>